<feature type="region of interest" description="Disordered" evidence="1">
    <location>
        <begin position="1"/>
        <end position="55"/>
    </location>
</feature>
<feature type="region of interest" description="Disordered" evidence="1">
    <location>
        <begin position="89"/>
        <end position="128"/>
    </location>
</feature>
<organism evidence="2 3">
    <name type="scientific">Puccinia triticina</name>
    <dbReference type="NCBI Taxonomy" id="208348"/>
    <lineage>
        <taxon>Eukaryota</taxon>
        <taxon>Fungi</taxon>
        <taxon>Dikarya</taxon>
        <taxon>Basidiomycota</taxon>
        <taxon>Pucciniomycotina</taxon>
        <taxon>Pucciniomycetes</taxon>
        <taxon>Pucciniales</taxon>
        <taxon>Pucciniaceae</taxon>
        <taxon>Puccinia</taxon>
    </lineage>
</organism>
<gene>
    <name evidence="2" type="ORF">PtA15_8A127</name>
</gene>
<dbReference type="Proteomes" id="UP001164743">
    <property type="component" value="Chromosome 8A"/>
</dbReference>
<reference evidence="2" key="1">
    <citation type="submission" date="2022-10" db="EMBL/GenBank/DDBJ databases">
        <title>Puccinia triticina Genome sequencing and assembly.</title>
        <authorList>
            <person name="Li C."/>
        </authorList>
    </citation>
    <scope>NUCLEOTIDE SEQUENCE</scope>
    <source>
        <strain evidence="2">Pt15</strain>
    </source>
</reference>
<feature type="compositionally biased region" description="Low complexity" evidence="1">
    <location>
        <begin position="15"/>
        <end position="31"/>
    </location>
</feature>
<accession>A0ABY7CPR0</accession>
<feature type="compositionally biased region" description="Pro residues" evidence="1">
    <location>
        <begin position="100"/>
        <end position="114"/>
    </location>
</feature>
<evidence type="ECO:0000313" key="2">
    <source>
        <dbReference type="EMBL" id="WAQ87226.1"/>
    </source>
</evidence>
<dbReference type="RefSeq" id="XP_053022781.1">
    <property type="nucleotide sequence ID" value="XM_053171526.1"/>
</dbReference>
<feature type="compositionally biased region" description="Low complexity" evidence="1">
    <location>
        <begin position="115"/>
        <end position="126"/>
    </location>
</feature>
<keyword evidence="3" id="KW-1185">Reference proteome</keyword>
<dbReference type="GeneID" id="77812421"/>
<proteinExistence type="predicted"/>
<evidence type="ECO:0000313" key="3">
    <source>
        <dbReference type="Proteomes" id="UP001164743"/>
    </source>
</evidence>
<dbReference type="EMBL" id="CP110428">
    <property type="protein sequence ID" value="WAQ87226.1"/>
    <property type="molecule type" value="Genomic_DNA"/>
</dbReference>
<name>A0ABY7CPR0_9BASI</name>
<sequence>MPRHGSKTAGKEKQGPSLRRPGSSSSSSGRLDGLKQHTARVNLLNNPLDRRTRVVDKQLPEGPVASESLIASAAHFSLAAPTVSRTIHRLPRSSSDRSPAHPPAPDIQLPPPSHPSSATGTAPSAAKNQSIGASVYPTTFSSTLHPLSEDGSKLNDLQKIINDIQAAMNSISSTSHKLVKPNSSNSLTFLSLQGKNWGEHLWQGSQIDALRAKILAHWTYHLLGHQALYYTRHQGRLDQDLQSRCFR</sequence>
<protein>
    <submittedName>
        <fullName evidence="2">Uncharacterized protein</fullName>
    </submittedName>
</protein>
<evidence type="ECO:0000256" key="1">
    <source>
        <dbReference type="SAM" id="MobiDB-lite"/>
    </source>
</evidence>